<keyword evidence="1" id="KW-1185">Reference proteome</keyword>
<protein>
    <submittedName>
        <fullName evidence="2">WD repeat-containing protein 81-like</fullName>
    </submittedName>
</protein>
<proteinExistence type="predicted"/>
<dbReference type="AlphaFoldDB" id="A0A3Q0JIE5"/>
<dbReference type="Proteomes" id="UP000079169">
    <property type="component" value="Unplaced"/>
</dbReference>
<dbReference type="PANTHER" id="PTHR44662">
    <property type="entry name" value="WD REPEAT-CONTAINING PROTEIN 81"/>
    <property type="match status" value="1"/>
</dbReference>
<dbReference type="KEGG" id="dci:103521810"/>
<dbReference type="GO" id="GO:0035973">
    <property type="term" value="P:aggrephagy"/>
    <property type="evidence" value="ECO:0007669"/>
    <property type="project" value="TreeGrafter"/>
</dbReference>
<dbReference type="PANTHER" id="PTHR44662:SF1">
    <property type="entry name" value="WD REPEAT-CONTAINING PROTEIN 81"/>
    <property type="match status" value="1"/>
</dbReference>
<dbReference type="RefSeq" id="XP_026688167.1">
    <property type="nucleotide sequence ID" value="XM_026832366.1"/>
</dbReference>
<name>A0A3Q0JIE5_DIACI</name>
<dbReference type="PaxDb" id="121845-A0A3Q0JIE5"/>
<accession>A0A3Q0JIE5</accession>
<sequence length="433" mass="48134">MCGHILKINHSGAVVNAVGRKMFVMEESQGEEAAEDNHVEILLEQLEDQQWLTDEALDFEDETAPHEPPLSTNELPLPSQSYKHKLRSHESVEVRKSGGESCRISDVSVESLIWLSHRLGPVLTARYITRNLLRMLSLCYMGRDNLQAGDDGRLKADVNAVPVLDTLTSIAGLYGEQFIVLQYIPHVAELIALCKRTRVSANLEGGLVASMALLKHTIPYLAVTTLTEIMQDVLCKTILHPCIRLLSSTKVLFPSGSLSRSCLAVKLIDCLYMLSLRIPNRQILLVVPPLQRFFQAFDKVQRLKMSIGIFASLDVLCKTILHPCIRLLSSTKVLFPSGSLSRSCLAVKLVDCLYMLSLRIPNRQILLVVPPLQRFFQAFDKVQRLKMSTGTVGAVSSAVETLNQEPTKMKSSIELLLNQDDLKGNESAESISC</sequence>
<evidence type="ECO:0000313" key="2">
    <source>
        <dbReference type="RefSeq" id="XP_026688167.1"/>
    </source>
</evidence>
<dbReference type="STRING" id="121845.A0A3Q0JIE5"/>
<gene>
    <name evidence="2" type="primary">LOC103521810</name>
</gene>
<dbReference type="InterPro" id="IPR052651">
    <property type="entry name" value="WDR81"/>
</dbReference>
<dbReference type="GO" id="GO:0005739">
    <property type="term" value="C:mitochondrion"/>
    <property type="evidence" value="ECO:0007669"/>
    <property type="project" value="TreeGrafter"/>
</dbReference>
<reference evidence="2" key="1">
    <citation type="submission" date="2025-08" db="UniProtKB">
        <authorList>
            <consortium name="RefSeq"/>
        </authorList>
    </citation>
    <scope>IDENTIFICATION</scope>
</reference>
<evidence type="ECO:0000313" key="1">
    <source>
        <dbReference type="Proteomes" id="UP000079169"/>
    </source>
</evidence>
<dbReference type="GeneID" id="103521810"/>
<dbReference type="GO" id="GO:0035014">
    <property type="term" value="F:phosphatidylinositol 3-kinase regulator activity"/>
    <property type="evidence" value="ECO:0007669"/>
    <property type="project" value="TreeGrafter"/>
</dbReference>
<organism evidence="1 2">
    <name type="scientific">Diaphorina citri</name>
    <name type="common">Asian citrus psyllid</name>
    <dbReference type="NCBI Taxonomy" id="121845"/>
    <lineage>
        <taxon>Eukaryota</taxon>
        <taxon>Metazoa</taxon>
        <taxon>Ecdysozoa</taxon>
        <taxon>Arthropoda</taxon>
        <taxon>Hexapoda</taxon>
        <taxon>Insecta</taxon>
        <taxon>Pterygota</taxon>
        <taxon>Neoptera</taxon>
        <taxon>Paraneoptera</taxon>
        <taxon>Hemiptera</taxon>
        <taxon>Sternorrhyncha</taxon>
        <taxon>Psylloidea</taxon>
        <taxon>Psyllidae</taxon>
        <taxon>Diaphorininae</taxon>
        <taxon>Diaphorina</taxon>
    </lineage>
</organism>